<feature type="binding site" evidence="13">
    <location>
        <position position="157"/>
    </location>
    <ligand>
        <name>Zn(2+)</name>
        <dbReference type="ChEBI" id="CHEBI:29105"/>
    </ligand>
</feature>
<protein>
    <recommendedName>
        <fullName evidence="4">Ferric uptake regulation protein</fullName>
    </recommendedName>
</protein>
<evidence type="ECO:0000256" key="9">
    <source>
        <dbReference type="ARBA" id="ARBA00023004"/>
    </source>
</evidence>
<evidence type="ECO:0000256" key="14">
    <source>
        <dbReference type="PIRSR" id="PIRSR602481-2"/>
    </source>
</evidence>
<feature type="binding site" evidence="14">
    <location>
        <position position="110"/>
    </location>
    <ligand>
        <name>Fe cation</name>
        <dbReference type="ChEBI" id="CHEBI:24875"/>
    </ligand>
</feature>
<feature type="binding site" evidence="13">
    <location>
        <position position="114"/>
    </location>
    <ligand>
        <name>Zn(2+)</name>
        <dbReference type="ChEBI" id="CHEBI:29105"/>
    </ligand>
</feature>
<feature type="domain" description="Ferrous iron transporter FeoA-like" evidence="15">
    <location>
        <begin position="165"/>
        <end position="236"/>
    </location>
</feature>
<gene>
    <name evidence="16" type="ORF">SAMN02745216_03361</name>
</gene>
<feature type="binding site" evidence="14">
    <location>
        <position position="129"/>
    </location>
    <ligand>
        <name>Fe cation</name>
        <dbReference type="ChEBI" id="CHEBI:24875"/>
    </ligand>
</feature>
<dbReference type="InterPro" id="IPR036390">
    <property type="entry name" value="WH_DNA-bd_sf"/>
</dbReference>
<evidence type="ECO:0000313" key="17">
    <source>
        <dbReference type="Proteomes" id="UP000183994"/>
    </source>
</evidence>
<feature type="binding site" evidence="13">
    <location>
        <position position="117"/>
    </location>
    <ligand>
        <name>Zn(2+)</name>
        <dbReference type="ChEBI" id="CHEBI:29105"/>
    </ligand>
</feature>
<dbReference type="GO" id="GO:0008270">
    <property type="term" value="F:zinc ion binding"/>
    <property type="evidence" value="ECO:0007669"/>
    <property type="project" value="TreeGrafter"/>
</dbReference>
<dbReference type="Pfam" id="PF01475">
    <property type="entry name" value="FUR"/>
    <property type="match status" value="1"/>
</dbReference>
<dbReference type="Gene3D" id="3.30.1490.190">
    <property type="match status" value="1"/>
</dbReference>
<evidence type="ECO:0000256" key="12">
    <source>
        <dbReference type="ARBA" id="ARBA00023163"/>
    </source>
</evidence>
<evidence type="ECO:0000256" key="8">
    <source>
        <dbReference type="ARBA" id="ARBA00022833"/>
    </source>
</evidence>
<dbReference type="SUPFAM" id="SSF46785">
    <property type="entry name" value="Winged helix' DNA-binding domain"/>
    <property type="match status" value="1"/>
</dbReference>
<dbReference type="InterPro" id="IPR002481">
    <property type="entry name" value="FUR"/>
</dbReference>
<dbReference type="InterPro" id="IPR043135">
    <property type="entry name" value="Fur_C"/>
</dbReference>
<keyword evidence="9 14" id="KW-0408">Iron</keyword>
<dbReference type="InterPro" id="IPR038157">
    <property type="entry name" value="FeoA_core_dom"/>
</dbReference>
<dbReference type="Gene3D" id="1.10.10.10">
    <property type="entry name" value="Winged helix-like DNA-binding domain superfamily/Winged helix DNA-binding domain"/>
    <property type="match status" value="1"/>
</dbReference>
<evidence type="ECO:0000259" key="15">
    <source>
        <dbReference type="SMART" id="SM00899"/>
    </source>
</evidence>
<evidence type="ECO:0000256" key="3">
    <source>
        <dbReference type="ARBA" id="ARBA00011738"/>
    </source>
</evidence>
<dbReference type="Proteomes" id="UP000183994">
    <property type="component" value="Unassembled WGS sequence"/>
</dbReference>
<dbReference type="GO" id="GO:0003700">
    <property type="term" value="F:DNA-binding transcription factor activity"/>
    <property type="evidence" value="ECO:0007669"/>
    <property type="project" value="InterPro"/>
</dbReference>
<dbReference type="AlphaFoldDB" id="A0A1M6S1I2"/>
<dbReference type="InterPro" id="IPR007167">
    <property type="entry name" value="Fe-transptr_FeoA-like"/>
</dbReference>
<keyword evidence="17" id="KW-1185">Reference proteome</keyword>
<sequence length="241" mass="27374">MKFRFAPTAMPDTCQSVHSLEEKQFARLFSDEGIEDVEDRLAILRVFLQTEDHITSVQLMDLLEKAGYNFDPDFVRETLRLMCRYGFACKHDFEGRNSTYEHLHLGQHHDHMICTKCGSITEFVHDQLEAVQKQAAASYGFHMLQHRLEIYGLCSKCYTERVKLLPLAMAKVGEKAVIRDTTGCAKFRHRLLTMGLRTGDALEVITSDGRGQVVVSVEGRRMALGRGLAQKILVEPVNGNR</sequence>
<dbReference type="EMBL" id="FQZU01000023">
    <property type="protein sequence ID" value="SHK38397.1"/>
    <property type="molecule type" value="Genomic_DNA"/>
</dbReference>
<dbReference type="SMART" id="SM00899">
    <property type="entry name" value="FeoA"/>
    <property type="match status" value="1"/>
</dbReference>
<keyword evidence="5" id="KW-0963">Cytoplasm</keyword>
<dbReference type="GO" id="GO:0045892">
    <property type="term" value="P:negative regulation of DNA-templated transcription"/>
    <property type="evidence" value="ECO:0007669"/>
    <property type="project" value="TreeGrafter"/>
</dbReference>
<evidence type="ECO:0000256" key="13">
    <source>
        <dbReference type="PIRSR" id="PIRSR602481-1"/>
    </source>
</evidence>
<comment type="subunit">
    <text evidence="3">Homodimer.</text>
</comment>
<dbReference type="PANTHER" id="PTHR33202">
    <property type="entry name" value="ZINC UPTAKE REGULATION PROTEIN"/>
    <property type="match status" value="1"/>
</dbReference>
<accession>A0A1M6S1I2</accession>
<comment type="cofactor">
    <cofactor evidence="14">
        <name>Mn(2+)</name>
        <dbReference type="ChEBI" id="CHEBI:29035"/>
    </cofactor>
    <cofactor evidence="14">
        <name>Fe(2+)</name>
        <dbReference type="ChEBI" id="CHEBI:29033"/>
    </cofactor>
    <text evidence="14">Binds 1 Mn(2+) or Fe(2+) ion per subunit.</text>
</comment>
<evidence type="ECO:0000256" key="1">
    <source>
        <dbReference type="ARBA" id="ARBA00004496"/>
    </source>
</evidence>
<comment type="similarity">
    <text evidence="2">Belongs to the Fur family.</text>
</comment>
<dbReference type="GO" id="GO:1900376">
    <property type="term" value="P:regulation of secondary metabolite biosynthetic process"/>
    <property type="evidence" value="ECO:0007669"/>
    <property type="project" value="TreeGrafter"/>
</dbReference>
<proteinExistence type="inferred from homology"/>
<dbReference type="PANTHER" id="PTHR33202:SF2">
    <property type="entry name" value="FERRIC UPTAKE REGULATION PROTEIN"/>
    <property type="match status" value="1"/>
</dbReference>
<dbReference type="STRING" id="1121393.SAMN02745216_03361"/>
<keyword evidence="10" id="KW-0805">Transcription regulation</keyword>
<dbReference type="Pfam" id="PF04023">
    <property type="entry name" value="FeoA"/>
    <property type="match status" value="1"/>
</dbReference>
<dbReference type="GO" id="GO:0000976">
    <property type="term" value="F:transcription cis-regulatory region binding"/>
    <property type="evidence" value="ECO:0007669"/>
    <property type="project" value="TreeGrafter"/>
</dbReference>
<keyword evidence="8 13" id="KW-0862">Zinc</keyword>
<feature type="binding site" evidence="14">
    <location>
        <position position="108"/>
    </location>
    <ligand>
        <name>Fe cation</name>
        <dbReference type="ChEBI" id="CHEBI:24875"/>
    </ligand>
</feature>
<dbReference type="RefSeq" id="WP_083611103.1">
    <property type="nucleotide sequence ID" value="NZ_FQZU01000023.1"/>
</dbReference>
<organism evidence="16 17">
    <name type="scientific">Desulfatibacillum alkenivorans DSM 16219</name>
    <dbReference type="NCBI Taxonomy" id="1121393"/>
    <lineage>
        <taxon>Bacteria</taxon>
        <taxon>Pseudomonadati</taxon>
        <taxon>Thermodesulfobacteriota</taxon>
        <taxon>Desulfobacteria</taxon>
        <taxon>Desulfobacterales</taxon>
        <taxon>Desulfatibacillaceae</taxon>
        <taxon>Desulfatibacillum</taxon>
    </lineage>
</organism>
<comment type="subcellular location">
    <subcellularLocation>
        <location evidence="1">Cytoplasm</location>
    </subcellularLocation>
</comment>
<name>A0A1M6S1I2_9BACT</name>
<dbReference type="InterPro" id="IPR008988">
    <property type="entry name" value="Transcriptional_repressor_C"/>
</dbReference>
<evidence type="ECO:0000313" key="16">
    <source>
        <dbReference type="EMBL" id="SHK38397.1"/>
    </source>
</evidence>
<feature type="binding site" evidence="13">
    <location>
        <position position="154"/>
    </location>
    <ligand>
        <name>Zn(2+)</name>
        <dbReference type="ChEBI" id="CHEBI:29105"/>
    </ligand>
</feature>
<evidence type="ECO:0000256" key="10">
    <source>
        <dbReference type="ARBA" id="ARBA00023015"/>
    </source>
</evidence>
<keyword evidence="7 13" id="KW-0479">Metal-binding</keyword>
<dbReference type="InterPro" id="IPR036388">
    <property type="entry name" value="WH-like_DNA-bd_sf"/>
</dbReference>
<evidence type="ECO:0000256" key="4">
    <source>
        <dbReference type="ARBA" id="ARBA00020910"/>
    </source>
</evidence>
<dbReference type="Gene3D" id="2.30.30.90">
    <property type="match status" value="1"/>
</dbReference>
<keyword evidence="6" id="KW-0678">Repressor</keyword>
<reference evidence="17" key="1">
    <citation type="submission" date="2016-11" db="EMBL/GenBank/DDBJ databases">
        <authorList>
            <person name="Varghese N."/>
            <person name="Submissions S."/>
        </authorList>
    </citation>
    <scope>NUCLEOTIDE SEQUENCE [LARGE SCALE GENOMIC DNA]</scope>
    <source>
        <strain evidence="17">DSM 16219</strain>
    </source>
</reference>
<dbReference type="CDD" id="cd07153">
    <property type="entry name" value="Fur_like"/>
    <property type="match status" value="1"/>
</dbReference>
<keyword evidence="12" id="KW-0804">Transcription</keyword>
<dbReference type="GO" id="GO:0005829">
    <property type="term" value="C:cytosol"/>
    <property type="evidence" value="ECO:0007669"/>
    <property type="project" value="TreeGrafter"/>
</dbReference>
<dbReference type="SUPFAM" id="SSF50037">
    <property type="entry name" value="C-terminal domain of transcriptional repressors"/>
    <property type="match status" value="1"/>
</dbReference>
<keyword evidence="11" id="KW-0238">DNA-binding</keyword>
<evidence type="ECO:0000256" key="7">
    <source>
        <dbReference type="ARBA" id="ARBA00022723"/>
    </source>
</evidence>
<evidence type="ECO:0000256" key="2">
    <source>
        <dbReference type="ARBA" id="ARBA00007957"/>
    </source>
</evidence>
<evidence type="ECO:0000256" key="5">
    <source>
        <dbReference type="ARBA" id="ARBA00022490"/>
    </source>
</evidence>
<evidence type="ECO:0000256" key="6">
    <source>
        <dbReference type="ARBA" id="ARBA00022491"/>
    </source>
</evidence>
<feature type="binding site" evidence="14">
    <location>
        <position position="146"/>
    </location>
    <ligand>
        <name>Fe cation</name>
        <dbReference type="ChEBI" id="CHEBI:24875"/>
    </ligand>
</feature>
<dbReference type="OrthoDB" id="8659436at2"/>
<evidence type="ECO:0000256" key="11">
    <source>
        <dbReference type="ARBA" id="ARBA00023125"/>
    </source>
</evidence>
<comment type="cofactor">
    <cofactor evidence="13">
        <name>Zn(2+)</name>
        <dbReference type="ChEBI" id="CHEBI:29105"/>
    </cofactor>
    <text evidence="13">Binds 1 zinc ion per subunit.</text>
</comment>